<sequence>MCFYFILFLSFLSSCGYQSLLNENSKKFGIKSFNIEGNKRLGQILKNNFISSRNKSNNLILDINARKERSIAHKDSTGKIIEYNLKISFDLTATESISRKKLLSKTYALDSNYKTSDLYLDTLNREKKIINELTEVIAVQILTDLSLVYGEK</sequence>
<name>A0A381SKV7_9ZZZZ</name>
<protein>
    <recommendedName>
        <fullName evidence="2">LPS-assembly lipoprotein LptE</fullName>
    </recommendedName>
</protein>
<reference evidence="1" key="1">
    <citation type="submission" date="2018-05" db="EMBL/GenBank/DDBJ databases">
        <authorList>
            <person name="Lanie J.A."/>
            <person name="Ng W.-L."/>
            <person name="Kazmierczak K.M."/>
            <person name="Andrzejewski T.M."/>
            <person name="Davidsen T.M."/>
            <person name="Wayne K.J."/>
            <person name="Tettelin H."/>
            <person name="Glass J.I."/>
            <person name="Rusch D."/>
            <person name="Podicherti R."/>
            <person name="Tsui H.-C.T."/>
            <person name="Winkler M.E."/>
        </authorList>
    </citation>
    <scope>NUCLEOTIDE SEQUENCE</scope>
</reference>
<organism evidence="1">
    <name type="scientific">marine metagenome</name>
    <dbReference type="NCBI Taxonomy" id="408172"/>
    <lineage>
        <taxon>unclassified sequences</taxon>
        <taxon>metagenomes</taxon>
        <taxon>ecological metagenomes</taxon>
    </lineage>
</organism>
<dbReference type="EMBL" id="UINC01003164">
    <property type="protein sequence ID" value="SVA03898.1"/>
    <property type="molecule type" value="Genomic_DNA"/>
</dbReference>
<dbReference type="Gene3D" id="3.30.160.150">
    <property type="entry name" value="Lipoprotein like domain"/>
    <property type="match status" value="1"/>
</dbReference>
<dbReference type="AlphaFoldDB" id="A0A381SKV7"/>
<gene>
    <name evidence="1" type="ORF">METZ01_LOCUS56752</name>
</gene>
<proteinExistence type="predicted"/>
<evidence type="ECO:0000313" key="1">
    <source>
        <dbReference type="EMBL" id="SVA03898.1"/>
    </source>
</evidence>
<accession>A0A381SKV7</accession>
<evidence type="ECO:0008006" key="2">
    <source>
        <dbReference type="Google" id="ProtNLM"/>
    </source>
</evidence>